<dbReference type="Proteomes" id="UP000290365">
    <property type="component" value="Chromosome"/>
</dbReference>
<reference evidence="1 2" key="1">
    <citation type="submission" date="2019-01" db="EMBL/GenBank/DDBJ databases">
        <title>Ktedonosporobacter rubrisoli SCAWS-G2.</title>
        <authorList>
            <person name="Huang Y."/>
            <person name="Yan B."/>
        </authorList>
    </citation>
    <scope>NUCLEOTIDE SEQUENCE [LARGE SCALE GENOMIC DNA]</scope>
    <source>
        <strain evidence="1 2">SCAWS-G2</strain>
    </source>
</reference>
<name>A0A4P6JZS1_KTERU</name>
<evidence type="ECO:0008006" key="3">
    <source>
        <dbReference type="Google" id="ProtNLM"/>
    </source>
</evidence>
<dbReference type="RefSeq" id="WP_129892398.1">
    <property type="nucleotide sequence ID" value="NZ_CP035758.1"/>
</dbReference>
<accession>A0A4P6JZS1</accession>
<dbReference type="Gene3D" id="3.40.1000.10">
    <property type="entry name" value="Mog1/PsbP, alpha/beta/alpha sandwich"/>
    <property type="match status" value="1"/>
</dbReference>
<sequence length="163" mass="17896">MPSPSSFKKLSDADLNVSLQYPADWTQESPQKTAASSVLGIHSSQQFGITFNVVRFSDTSSSSISDPNQINQVAISQFSGQQGVSNVQLLKPANSQPTIGGAKWVQAEAMVIATNGLKFHIATISVQHNKDYYNIQVFAPDDYYSEAVQKYIQPMLSSWQFLS</sequence>
<evidence type="ECO:0000313" key="1">
    <source>
        <dbReference type="EMBL" id="QBD81337.1"/>
    </source>
</evidence>
<dbReference type="AlphaFoldDB" id="A0A4P6JZS1"/>
<dbReference type="KEGG" id="kbs:EPA93_37330"/>
<dbReference type="OrthoDB" id="156456at2"/>
<organism evidence="1 2">
    <name type="scientific">Ktedonosporobacter rubrisoli</name>
    <dbReference type="NCBI Taxonomy" id="2509675"/>
    <lineage>
        <taxon>Bacteria</taxon>
        <taxon>Bacillati</taxon>
        <taxon>Chloroflexota</taxon>
        <taxon>Ktedonobacteria</taxon>
        <taxon>Ktedonobacterales</taxon>
        <taxon>Ktedonosporobacteraceae</taxon>
        <taxon>Ktedonosporobacter</taxon>
    </lineage>
</organism>
<evidence type="ECO:0000313" key="2">
    <source>
        <dbReference type="Proteomes" id="UP000290365"/>
    </source>
</evidence>
<protein>
    <recommendedName>
        <fullName evidence="3">PsbP C-terminal domain-containing protein</fullName>
    </recommendedName>
</protein>
<keyword evidence="2" id="KW-1185">Reference proteome</keyword>
<proteinExistence type="predicted"/>
<dbReference type="EMBL" id="CP035758">
    <property type="protein sequence ID" value="QBD81337.1"/>
    <property type="molecule type" value="Genomic_DNA"/>
</dbReference>
<gene>
    <name evidence="1" type="ORF">EPA93_37330</name>
</gene>